<dbReference type="GeneTree" id="ENSGT00390000002144"/>
<reference evidence="1 2" key="3">
    <citation type="journal article" date="2006" name="Nature">
        <title>The DNA sequence and biological annotation of human chromosome 1.</title>
        <authorList>
            <person name="Gregory S.G."/>
            <person name="Barlow K.F."/>
            <person name="McLay K.E."/>
            <person name="Kaul R."/>
            <person name="Swarbreck D."/>
            <person name="Dunham A."/>
            <person name="Scott C.E."/>
            <person name="Howe K.L."/>
            <person name="Woodfine K."/>
            <person name="Spencer C.C."/>
            <person name="Jones M.C."/>
            <person name="Gillson C."/>
            <person name="Searle S."/>
            <person name="Zhou Y."/>
            <person name="Kokocinski F."/>
            <person name="McDonald L."/>
            <person name="Evans R."/>
            <person name="Phillips K."/>
            <person name="Atkinson A."/>
            <person name="Cooper R."/>
            <person name="Jones C."/>
            <person name="Hall R.E."/>
            <person name="Andrews T.D."/>
            <person name="Lloyd C."/>
            <person name="Ainscough R."/>
            <person name="Almeida J.P."/>
            <person name="Ambrose K.D."/>
            <person name="Anderson F."/>
            <person name="Andrew R.W."/>
            <person name="Ashwell R.I."/>
            <person name="Aubin K."/>
            <person name="Babbage A.K."/>
            <person name="Bagguley C.L."/>
            <person name="Bailey J."/>
            <person name="Beasley H."/>
            <person name="Bethel G."/>
            <person name="Bird C.P."/>
            <person name="Bray-Allen S."/>
            <person name="Brown J.Y."/>
            <person name="Brown A.J."/>
            <person name="Buckley D."/>
            <person name="Burton J."/>
            <person name="Bye J."/>
            <person name="Carder C."/>
            <person name="Chapman J.C."/>
            <person name="Clark S.Y."/>
            <person name="Clarke G."/>
            <person name="Clee C."/>
            <person name="Cobley V."/>
            <person name="Collier R.E."/>
            <person name="Corby N."/>
            <person name="Coville G.J."/>
            <person name="Davies J."/>
            <person name="Deadman R."/>
            <person name="Dunn M."/>
            <person name="Earthrowl M."/>
            <person name="Ellington A.G."/>
            <person name="Errington H."/>
            <person name="Frankish A."/>
            <person name="Frankland J."/>
            <person name="French L."/>
            <person name="Garner P."/>
            <person name="Garnett J."/>
            <person name="Gay L."/>
            <person name="Ghori M.R."/>
            <person name="Gibson R."/>
            <person name="Gilby L.M."/>
            <person name="Gillett W."/>
            <person name="Glithero R.J."/>
            <person name="Grafham D.V."/>
            <person name="Griffiths C."/>
            <person name="Griffiths-Jones S."/>
            <person name="Grocock R."/>
            <person name="Hammond S."/>
            <person name="Harrison E.S."/>
            <person name="Hart E."/>
            <person name="Haugen E."/>
            <person name="Heath P.D."/>
            <person name="Holmes S."/>
            <person name="Holt K."/>
            <person name="Howden P.J."/>
            <person name="Hunt A.R."/>
            <person name="Hunt S.E."/>
            <person name="Hunter G."/>
            <person name="Isherwood J."/>
            <person name="James R."/>
            <person name="Johnson C."/>
            <person name="Johnson D."/>
            <person name="Joy A."/>
            <person name="Kay M."/>
            <person name="Kershaw J.K."/>
            <person name="Kibukawa M."/>
            <person name="Kimberley A.M."/>
            <person name="King A."/>
            <person name="Knights A.J."/>
            <person name="Lad H."/>
            <person name="Laird G."/>
            <person name="Lawlor S."/>
            <person name="Leongamornlert D.A."/>
            <person name="Lloyd D.M."/>
            <person name="Loveland J."/>
            <person name="Lovell J."/>
            <person name="Lush M.J."/>
            <person name="Lyne R."/>
            <person name="Martin S."/>
            <person name="Mashreghi-Mohammadi M."/>
            <person name="Matthews L."/>
            <person name="Matthews N.S."/>
            <person name="McLaren S."/>
            <person name="Milne S."/>
            <person name="Mistry S."/>
            <person name="Moore M.J."/>
            <person name="Nickerson T."/>
            <person name="O'Dell C.N."/>
            <person name="Oliver K."/>
            <person name="Palmeiri A."/>
            <person name="Palmer S.A."/>
            <person name="Parker A."/>
            <person name="Patel D."/>
            <person name="Pearce A.V."/>
            <person name="Peck A.I."/>
            <person name="Pelan S."/>
            <person name="Phelps K."/>
            <person name="Phillimore B.J."/>
            <person name="Plumb R."/>
            <person name="Rajan J."/>
            <person name="Raymond C."/>
            <person name="Rouse G."/>
            <person name="Saenphimmachak C."/>
            <person name="Sehra H.K."/>
            <person name="Sheridan E."/>
            <person name="Shownkeen R."/>
            <person name="Sims S."/>
            <person name="Skuce C.D."/>
            <person name="Smith M."/>
            <person name="Steward C."/>
            <person name="Subramanian S."/>
            <person name="Sycamore N."/>
            <person name="Tracey A."/>
            <person name="Tromans A."/>
            <person name="Van Helmond Z."/>
            <person name="Wall M."/>
            <person name="Wallis J.M."/>
            <person name="White S."/>
            <person name="Whitehead S.L."/>
            <person name="Wilkinson J.E."/>
            <person name="Willey D.L."/>
            <person name="Williams H."/>
            <person name="Wilming L."/>
            <person name="Wray P.W."/>
            <person name="Wu Z."/>
            <person name="Coulson A."/>
            <person name="Vaudin M."/>
            <person name="Sulston J.E."/>
            <person name="Durbin R."/>
            <person name="Hubbard T."/>
            <person name="Wooster R."/>
            <person name="Dunham I."/>
            <person name="Carter N.P."/>
            <person name="McVean G."/>
            <person name="Ross M.T."/>
            <person name="Harrow J."/>
            <person name="Olson M.V."/>
            <person name="Beck S."/>
            <person name="Rogers J."/>
            <person name="Bentley D.R."/>
            <person name="Banerjee R."/>
            <person name="Bryant S.P."/>
            <person name="Burford D.C."/>
            <person name="Burrill W.D."/>
            <person name="Clegg S.M."/>
            <person name="Dhami P."/>
            <person name="Dovey O."/>
            <person name="Faulkner L.M."/>
            <person name="Gribble S.M."/>
            <person name="Langford C.F."/>
            <person name="Pandian R.D."/>
            <person name="Porter K.M."/>
            <person name="Prigmore E."/>
        </authorList>
    </citation>
    <scope>NUCLEOTIDE SEQUENCE [LARGE SCALE GENOMIC DNA]</scope>
</reference>
<dbReference type="EMBL" id="KF495897">
    <property type="status" value="NOT_ANNOTATED_CDS"/>
    <property type="molecule type" value="Genomic_DNA"/>
</dbReference>
<protein>
    <submittedName>
        <fullName evidence="1">TATA-box binding protein associated factor 12</fullName>
    </submittedName>
</protein>
<accession>A0A8I5KPH6</accession>
<keyword evidence="2" id="KW-1185">Reference proteome</keyword>
<sequence>MAASHFTGLTAVADVIKDLDTQIAVINWPWSSQLQKETGSR</sequence>
<proteinExistence type="predicted"/>
<dbReference type="Proteomes" id="UP000005640">
    <property type="component" value="Chromosome 1"/>
</dbReference>
<dbReference type="Ensembl" id="ENST00000690860.1">
    <property type="protein sequence ID" value="ENSP00000509244.1"/>
    <property type="gene ID" value="ENSG00000120656.14"/>
</dbReference>
<dbReference type="HGNC" id="HGNC:11545">
    <property type="gene designation" value="TAF12"/>
</dbReference>
<evidence type="ECO:0000313" key="1">
    <source>
        <dbReference type="Ensembl" id="ENSP00000509244.1"/>
    </source>
</evidence>
<name>A0A8I5KPH6_HUMAN</name>
<reference evidence="1" key="4">
    <citation type="submission" date="2025-08" db="UniProtKB">
        <authorList>
            <consortium name="Ensembl"/>
        </authorList>
    </citation>
    <scope>IDENTIFICATION</scope>
</reference>
<dbReference type="AlphaFoldDB" id="A0A8I5KPH6"/>
<reference evidence="1 2" key="1">
    <citation type="journal article" date="2001" name="Nature">
        <title>Initial sequencing and analysis of the human genome.</title>
        <authorList>
            <consortium name="International Human Genome Sequencing Consortium"/>
            <person name="Lander E.S."/>
            <person name="Linton L.M."/>
            <person name="Birren B."/>
            <person name="Nusbaum C."/>
            <person name="Zody M.C."/>
            <person name="Baldwin J."/>
            <person name="Devon K."/>
            <person name="Dewar K."/>
            <person name="Doyle M."/>
            <person name="FitzHugh W."/>
            <person name="Funke R."/>
            <person name="Gage D."/>
            <person name="Harris K."/>
            <person name="Heaford A."/>
            <person name="Howland J."/>
            <person name="Kann L."/>
            <person name="Lehoczky J."/>
            <person name="LeVine R."/>
            <person name="McEwan P."/>
            <person name="McKernan K."/>
            <person name="Meldrim J."/>
            <person name="Mesirov J.P."/>
            <person name="Miranda C."/>
            <person name="Morris W."/>
            <person name="Naylor J."/>
            <person name="Raymond C."/>
            <person name="Rosetti M."/>
            <person name="Santos R."/>
            <person name="Sheridan A."/>
            <person name="Sougnez C."/>
            <person name="Stange-Thomann N."/>
            <person name="Stojanovic N."/>
            <person name="Subramanian A."/>
            <person name="Wyman D."/>
            <person name="Rogers J."/>
            <person name="Sulston J."/>
            <person name="Ainscough R."/>
            <person name="Beck S."/>
            <person name="Bentley D."/>
            <person name="Burton J."/>
            <person name="Clee C."/>
            <person name="Carter N."/>
            <person name="Coulson A."/>
            <person name="Deadman R."/>
            <person name="Deloukas P."/>
            <person name="Dunham A."/>
            <person name="Dunham I."/>
            <person name="Durbin R."/>
            <person name="French L."/>
            <person name="Grafham D."/>
            <person name="Gregory S."/>
            <person name="Hubbard T."/>
            <person name="Humphray S."/>
            <person name="Hunt A."/>
            <person name="Jones M."/>
            <person name="Lloyd C."/>
            <person name="McMurray A."/>
            <person name="Matthews L."/>
            <person name="Mercer S."/>
            <person name="Milne S."/>
            <person name="Mullikin J.C."/>
            <person name="Mungall A."/>
            <person name="Plumb R."/>
            <person name="Ross M."/>
            <person name="Shownkeen R."/>
            <person name="Sims S."/>
            <person name="Waterston R.H."/>
            <person name="Wilson R.K."/>
            <person name="Hillier L.W."/>
            <person name="McPherson J.D."/>
            <person name="Marra M.A."/>
            <person name="Mardis E.R."/>
            <person name="Fulton L.A."/>
            <person name="Chinwalla A.T."/>
            <person name="Pepin K.H."/>
            <person name="Gish W.R."/>
            <person name="Chissoe S.L."/>
            <person name="Wendl M.C."/>
            <person name="Delehaunty K.D."/>
            <person name="Miner T.L."/>
            <person name="Delehaunty A."/>
            <person name="Kramer J.B."/>
            <person name="Cook L.L."/>
            <person name="Fulton R.S."/>
            <person name="Johnson D.L."/>
            <person name="Minx P.J."/>
            <person name="Clifton S.W."/>
            <person name="Hawkins T."/>
            <person name="Branscomb E."/>
            <person name="Predki P."/>
            <person name="Richardson P."/>
            <person name="Wenning S."/>
            <person name="Slezak T."/>
            <person name="Doggett N."/>
            <person name="Cheng J.F."/>
            <person name="Olsen A."/>
            <person name="Lucas S."/>
            <person name="Elkin C."/>
            <person name="Uberbacher E."/>
            <person name="Frazier M."/>
            <person name="Gibbs R.A."/>
            <person name="Muzny D.M."/>
            <person name="Scherer S.E."/>
            <person name="Bouck J.B."/>
            <person name="Sodergren E.J."/>
            <person name="Worley K.C."/>
            <person name="Rives C.M."/>
            <person name="Gorrell J.H."/>
            <person name="Metzker M.L."/>
            <person name="Naylor S.L."/>
            <person name="Kucherlapati R.S."/>
            <person name="Nelson D.L."/>
            <person name="Weinstock G.M."/>
            <person name="Sakaki Y."/>
            <person name="Fujiyama A."/>
            <person name="Hattori M."/>
            <person name="Yada T."/>
            <person name="Toyoda A."/>
            <person name="Itoh T."/>
            <person name="Kawagoe C."/>
            <person name="Watanabe H."/>
            <person name="Totoki Y."/>
            <person name="Taylor T."/>
            <person name="Weissenbach J."/>
            <person name="Heilig R."/>
            <person name="Saurin W."/>
            <person name="Artiguenave F."/>
            <person name="Brottier P."/>
            <person name="Bruls T."/>
            <person name="Pelletier E."/>
            <person name="Robert C."/>
            <person name="Wincker P."/>
            <person name="Smith D.R."/>
            <person name="Doucette-Stamm L."/>
            <person name="Rubenfield M."/>
            <person name="Weinstock K."/>
            <person name="Lee H.M."/>
            <person name="Dubois J."/>
            <person name="Rosenthal A."/>
            <person name="Platzer M."/>
            <person name="Nyakatura G."/>
            <person name="Taudien S."/>
            <person name="Rump A."/>
            <person name="Yang H."/>
            <person name="Yu J."/>
            <person name="Wang J."/>
            <person name="Huang G."/>
            <person name="Gu J."/>
            <person name="Hood L."/>
            <person name="Rowen L."/>
            <person name="Madan A."/>
            <person name="Qin S."/>
            <person name="Davis R.W."/>
            <person name="Federspiel N.A."/>
            <person name="Abola A.P."/>
            <person name="Proctor M.J."/>
            <person name="Myers R.M."/>
            <person name="Schmutz J."/>
            <person name="Dickson M."/>
            <person name="Grimwood J."/>
            <person name="Cox D.R."/>
            <person name="Olson M.V."/>
            <person name="Kaul R."/>
            <person name="Raymond C."/>
            <person name="Shimizu N."/>
            <person name="Kawasaki K."/>
            <person name="Minoshima S."/>
            <person name="Evans G.A."/>
            <person name="Athanasiou M."/>
            <person name="Schultz R."/>
            <person name="Roe B.A."/>
            <person name="Chen F."/>
            <person name="Pan H."/>
            <person name="Ramser J."/>
            <person name="Lehrach H."/>
            <person name="Reinhardt R."/>
            <person name="McCombie W.R."/>
            <person name="de la Bastide M."/>
            <person name="Dedhia N."/>
            <person name="Blocker H."/>
            <person name="Hornischer K."/>
            <person name="Nordsiek G."/>
            <person name="Agarwala R."/>
            <person name="Aravind L."/>
            <person name="Bailey J.A."/>
            <person name="Bateman A."/>
            <person name="Batzoglou S."/>
            <person name="Birney E."/>
            <person name="Bork P."/>
            <person name="Brown D.G."/>
            <person name="Burge C.B."/>
            <person name="Cerutti L."/>
            <person name="Chen H.C."/>
            <person name="Church D."/>
            <person name="Clamp M."/>
            <person name="Copley R.R."/>
            <person name="Doerks T."/>
            <person name="Eddy S.R."/>
            <person name="Eichler E.E."/>
            <person name="Furey T.S."/>
            <person name="Galagan J."/>
            <person name="Gilbert J.G."/>
            <person name="Harmon C."/>
            <person name="Hayashizaki Y."/>
            <person name="Haussler D."/>
            <person name="Hermjakob H."/>
            <person name="Hokamp K."/>
            <person name="Jang W."/>
            <person name="Johnson L.S."/>
            <person name="Jones T.A."/>
            <person name="Kasif S."/>
            <person name="Kaspryzk A."/>
            <person name="Kennedy S."/>
            <person name="Kent W.J."/>
            <person name="Kitts P."/>
            <person name="Koonin E.V."/>
            <person name="Korf I."/>
            <person name="Kulp D."/>
            <person name="Lancet D."/>
            <person name="Lowe T.M."/>
            <person name="McLysaght A."/>
            <person name="Mikkelsen T."/>
            <person name="Moran J.V."/>
            <person name="Mulder N."/>
            <person name="Pollara V.J."/>
            <person name="Ponting C.P."/>
            <person name="Schuler G."/>
            <person name="Schultz J."/>
            <person name="Slater G."/>
            <person name="Smit A.F."/>
            <person name="Stupka E."/>
            <person name="Szustakowski J."/>
            <person name="Thierry-Mieg D."/>
            <person name="Thierry-Mieg J."/>
            <person name="Wagner L."/>
            <person name="Wallis J."/>
            <person name="Wheeler R."/>
            <person name="Williams A."/>
            <person name="Wolf Y.I."/>
            <person name="Wolfe K.H."/>
            <person name="Yang S.P."/>
            <person name="Yeh R.F."/>
            <person name="Collins F."/>
            <person name="Guyer M.S."/>
            <person name="Peterson J."/>
            <person name="Felsenfeld A."/>
            <person name="Wetterstrand K.A."/>
            <person name="Patrinos A."/>
            <person name="Morgan M.J."/>
            <person name="de Jong P."/>
            <person name="Catanese J.J."/>
            <person name="Osoegawa K."/>
            <person name="Shizuya H."/>
            <person name="Choi S."/>
            <person name="Chen Y.J."/>
        </authorList>
    </citation>
    <scope>NUCLEOTIDE SEQUENCE [LARGE SCALE GENOMIC DNA]</scope>
</reference>
<reference evidence="1 2" key="2">
    <citation type="journal article" date="2004" name="Nature">
        <title>Finishing the euchromatic sequence of the human genome.</title>
        <authorList>
            <consortium name="International Human Genome Sequencing Consortium"/>
        </authorList>
    </citation>
    <scope>NUCLEOTIDE SEQUENCE [LARGE SCALE GENOMIC DNA]</scope>
</reference>
<gene>
    <name evidence="1" type="primary">TAF12</name>
</gene>
<dbReference type="Ensembl" id="ENST00000690860.1">
    <property type="protein sequence ID" value="ENSP00000509244.1"/>
    <property type="gene ID" value="ENSG00000120656.15"/>
</dbReference>
<dbReference type="EMBL" id="AL360012">
    <property type="status" value="NOT_ANNOTATED_CDS"/>
    <property type="molecule type" value="Genomic_DNA"/>
</dbReference>
<reference evidence="1" key="5">
    <citation type="submission" date="2025-09" db="UniProtKB">
        <authorList>
            <consortium name="Ensembl"/>
        </authorList>
    </citation>
    <scope>IDENTIFICATION</scope>
</reference>
<organism evidence="1 2">
    <name type="scientific">Homo sapiens</name>
    <name type="common">Human</name>
    <dbReference type="NCBI Taxonomy" id="9606"/>
    <lineage>
        <taxon>Eukaryota</taxon>
        <taxon>Metazoa</taxon>
        <taxon>Chordata</taxon>
        <taxon>Craniata</taxon>
        <taxon>Vertebrata</taxon>
        <taxon>Euteleostomi</taxon>
        <taxon>Mammalia</taxon>
        <taxon>Eutheria</taxon>
        <taxon>Euarchontoglires</taxon>
        <taxon>Primates</taxon>
        <taxon>Haplorrhini</taxon>
        <taxon>Catarrhini</taxon>
        <taxon>Hominidae</taxon>
        <taxon>Homo</taxon>
    </lineage>
</organism>
<dbReference type="OpenTargets" id="ENSG00000120656"/>
<dbReference type="OrthoDB" id="2193432at2759"/>
<evidence type="ECO:0000313" key="2">
    <source>
        <dbReference type="Proteomes" id="UP000005640"/>
    </source>
</evidence>
<dbReference type="EMBL" id="AL513497">
    <property type="status" value="NOT_ANNOTATED_CDS"/>
    <property type="molecule type" value="Genomic_DNA"/>
</dbReference>